<dbReference type="Gene3D" id="1.25.40.20">
    <property type="entry name" value="Ankyrin repeat-containing domain"/>
    <property type="match status" value="1"/>
</dbReference>
<evidence type="ECO:0000313" key="7">
    <source>
        <dbReference type="Proteomes" id="UP001344447"/>
    </source>
</evidence>
<dbReference type="InterPro" id="IPR036770">
    <property type="entry name" value="Ankyrin_rpt-contain_sf"/>
</dbReference>
<dbReference type="PROSITE" id="PS50297">
    <property type="entry name" value="ANK_REP_REGION"/>
    <property type="match status" value="1"/>
</dbReference>
<evidence type="ECO:0000256" key="1">
    <source>
        <dbReference type="ARBA" id="ARBA00022737"/>
    </source>
</evidence>
<feature type="repeat" description="ANK" evidence="3">
    <location>
        <begin position="70"/>
        <end position="102"/>
    </location>
</feature>
<dbReference type="Pfam" id="PF12796">
    <property type="entry name" value="Ank_2"/>
    <property type="match status" value="1"/>
</dbReference>
<dbReference type="InterPro" id="IPR002110">
    <property type="entry name" value="Ankyrin_rpt"/>
</dbReference>
<proteinExistence type="predicted"/>
<gene>
    <name evidence="6" type="ORF">RB653_006820</name>
</gene>
<feature type="compositionally biased region" description="Acidic residues" evidence="5">
    <location>
        <begin position="208"/>
        <end position="220"/>
    </location>
</feature>
<evidence type="ECO:0000256" key="2">
    <source>
        <dbReference type="ARBA" id="ARBA00023043"/>
    </source>
</evidence>
<keyword evidence="2 3" id="KW-0040">ANK repeat</keyword>
<evidence type="ECO:0000256" key="5">
    <source>
        <dbReference type="SAM" id="MobiDB-lite"/>
    </source>
</evidence>
<sequence>MENFWTQYIQACSDSNLQLLDYLIQNGMVNVNQVDDKQRSGLHFAVCKNKQDVVKYLLENGANPTLKDINNNTPLHIASINGFSLIVSMILNNNNNNNNNNSNNNVSIVQSMLTRDNNNNTALQLASSRLKRMIENIKTTNQQRQQQQTSRLENELRQIIKSIIDYVNVSGSEKDKEKMQKIIYNFEHPQQRIHNNVSNKNNNGDIMNDNDDDNMDDEGQDNTISKTIDDLEDLLGNLSLL</sequence>
<dbReference type="AlphaFoldDB" id="A0AAN7TKU0"/>
<dbReference type="SUPFAM" id="SSF48403">
    <property type="entry name" value="Ankyrin repeat"/>
    <property type="match status" value="1"/>
</dbReference>
<keyword evidence="4" id="KW-0175">Coiled coil</keyword>
<dbReference type="PROSITE" id="PS50088">
    <property type="entry name" value="ANK_REPEAT"/>
    <property type="match status" value="2"/>
</dbReference>
<evidence type="ECO:0008006" key="8">
    <source>
        <dbReference type="Google" id="ProtNLM"/>
    </source>
</evidence>
<dbReference type="PANTHER" id="PTHR24124:SF14">
    <property type="entry name" value="CHROMOSOME UNDETERMINED SCAFFOLD_25, WHOLE GENOME SHOTGUN SEQUENCE"/>
    <property type="match status" value="1"/>
</dbReference>
<dbReference type="GO" id="GO:0010468">
    <property type="term" value="P:regulation of gene expression"/>
    <property type="evidence" value="ECO:0007669"/>
    <property type="project" value="TreeGrafter"/>
</dbReference>
<dbReference type="PANTHER" id="PTHR24124">
    <property type="entry name" value="ANKYRIN REPEAT FAMILY A"/>
    <property type="match status" value="1"/>
</dbReference>
<keyword evidence="7" id="KW-1185">Reference proteome</keyword>
<evidence type="ECO:0000256" key="4">
    <source>
        <dbReference type="SAM" id="Coils"/>
    </source>
</evidence>
<keyword evidence="1" id="KW-0677">Repeat</keyword>
<dbReference type="GO" id="GO:0005634">
    <property type="term" value="C:nucleus"/>
    <property type="evidence" value="ECO:0007669"/>
    <property type="project" value="TreeGrafter"/>
</dbReference>
<dbReference type="Proteomes" id="UP001344447">
    <property type="component" value="Unassembled WGS sequence"/>
</dbReference>
<dbReference type="EMBL" id="JAVFKY010000005">
    <property type="protein sequence ID" value="KAK5575687.1"/>
    <property type="molecule type" value="Genomic_DNA"/>
</dbReference>
<feature type="coiled-coil region" evidence="4">
    <location>
        <begin position="123"/>
        <end position="150"/>
    </location>
</feature>
<feature type="repeat" description="ANK" evidence="3">
    <location>
        <begin position="37"/>
        <end position="69"/>
    </location>
</feature>
<feature type="region of interest" description="Disordered" evidence="5">
    <location>
        <begin position="194"/>
        <end position="225"/>
    </location>
</feature>
<evidence type="ECO:0000256" key="3">
    <source>
        <dbReference type="PROSITE-ProRule" id="PRU00023"/>
    </source>
</evidence>
<accession>A0AAN7TKU0</accession>
<organism evidence="6 7">
    <name type="scientific">Dictyostelium firmibasis</name>
    <dbReference type="NCBI Taxonomy" id="79012"/>
    <lineage>
        <taxon>Eukaryota</taxon>
        <taxon>Amoebozoa</taxon>
        <taxon>Evosea</taxon>
        <taxon>Eumycetozoa</taxon>
        <taxon>Dictyostelia</taxon>
        <taxon>Dictyosteliales</taxon>
        <taxon>Dictyosteliaceae</taxon>
        <taxon>Dictyostelium</taxon>
    </lineage>
</organism>
<evidence type="ECO:0000313" key="6">
    <source>
        <dbReference type="EMBL" id="KAK5575687.1"/>
    </source>
</evidence>
<protein>
    <recommendedName>
        <fullName evidence="8">Ankyrin repeat-containing protein</fullName>
    </recommendedName>
</protein>
<comment type="caution">
    <text evidence="6">The sequence shown here is derived from an EMBL/GenBank/DDBJ whole genome shotgun (WGS) entry which is preliminary data.</text>
</comment>
<reference evidence="6 7" key="1">
    <citation type="submission" date="2023-11" db="EMBL/GenBank/DDBJ databases">
        <title>Dfirmibasis_genome.</title>
        <authorList>
            <person name="Edelbroek B."/>
            <person name="Kjellin J."/>
            <person name="Jerlstrom-Hultqvist J."/>
            <person name="Soderbom F."/>
        </authorList>
    </citation>
    <scope>NUCLEOTIDE SEQUENCE [LARGE SCALE GENOMIC DNA]</scope>
    <source>
        <strain evidence="6 7">TNS-C-14</strain>
    </source>
</reference>
<dbReference type="SMART" id="SM00248">
    <property type="entry name" value="ANK"/>
    <property type="match status" value="3"/>
</dbReference>
<dbReference type="Pfam" id="PF13606">
    <property type="entry name" value="Ank_3"/>
    <property type="match status" value="1"/>
</dbReference>
<name>A0AAN7TKU0_9MYCE</name>